<dbReference type="Proteomes" id="UP000053989">
    <property type="component" value="Unassembled WGS sequence"/>
</dbReference>
<feature type="region of interest" description="Disordered" evidence="1">
    <location>
        <begin position="1"/>
        <end position="96"/>
    </location>
</feature>
<dbReference type="OrthoDB" id="7608935at2759"/>
<accession>A0A0C3DCK3</accession>
<protein>
    <recommendedName>
        <fullName evidence="4">CCHC-type domain-containing protein</fullName>
    </recommendedName>
</protein>
<gene>
    <name evidence="2" type="ORF">SCLCIDRAFT_1222539</name>
</gene>
<name>A0A0C3DCK3_9AGAM</name>
<sequence>MPEIIDLTADSSPIAVPIEISSGDELLPPSTQQGASKEKKRRGKKKKKSKGPVTGSLNTSTQNSRDHTPKEGSDQRNKQSPGRRSASAPPPELSAAGAEESQLFYFDVTRASIVPGPGIESALRPGNVLSEPPNQDVSRLVLPSHVSVLASSTEGVSAIEVILPPTADCDDDYIDFLEYEDRKAPGLVRYFDNETDEAGQTKPSIFKCKHCGAEGDHKSYECPVLICLTCGARDDHSTRSCPISKTCFTCGMKGHINKVQVPQEY</sequence>
<dbReference type="HOGENOM" id="CLU_1050359_0_0_1"/>
<dbReference type="Gene3D" id="4.10.60.10">
    <property type="entry name" value="Zinc finger, CCHC-type"/>
    <property type="match status" value="1"/>
</dbReference>
<dbReference type="EMBL" id="KN822170">
    <property type="protein sequence ID" value="KIM53821.1"/>
    <property type="molecule type" value="Genomic_DNA"/>
</dbReference>
<reference evidence="3" key="2">
    <citation type="submission" date="2015-01" db="EMBL/GenBank/DDBJ databases">
        <title>Evolutionary Origins and Diversification of the Mycorrhizal Mutualists.</title>
        <authorList>
            <consortium name="DOE Joint Genome Institute"/>
            <consortium name="Mycorrhizal Genomics Consortium"/>
            <person name="Kohler A."/>
            <person name="Kuo A."/>
            <person name="Nagy L.G."/>
            <person name="Floudas D."/>
            <person name="Copeland A."/>
            <person name="Barry K.W."/>
            <person name="Cichocki N."/>
            <person name="Veneault-Fourrey C."/>
            <person name="LaButti K."/>
            <person name="Lindquist E.A."/>
            <person name="Lipzen A."/>
            <person name="Lundell T."/>
            <person name="Morin E."/>
            <person name="Murat C."/>
            <person name="Riley R."/>
            <person name="Ohm R."/>
            <person name="Sun H."/>
            <person name="Tunlid A."/>
            <person name="Henrissat B."/>
            <person name="Grigoriev I.V."/>
            <person name="Hibbett D.S."/>
            <person name="Martin F."/>
        </authorList>
    </citation>
    <scope>NUCLEOTIDE SEQUENCE [LARGE SCALE GENOMIC DNA]</scope>
    <source>
        <strain evidence="3">Foug A</strain>
    </source>
</reference>
<feature type="compositionally biased region" description="Low complexity" evidence="1">
    <location>
        <begin position="80"/>
        <end position="96"/>
    </location>
</feature>
<evidence type="ECO:0000313" key="3">
    <source>
        <dbReference type="Proteomes" id="UP000053989"/>
    </source>
</evidence>
<feature type="compositionally biased region" description="Basic and acidic residues" evidence="1">
    <location>
        <begin position="64"/>
        <end position="77"/>
    </location>
</feature>
<evidence type="ECO:0000313" key="2">
    <source>
        <dbReference type="EMBL" id="KIM53821.1"/>
    </source>
</evidence>
<dbReference type="InParanoid" id="A0A0C3DCK3"/>
<proteinExistence type="predicted"/>
<reference evidence="2 3" key="1">
    <citation type="submission" date="2014-04" db="EMBL/GenBank/DDBJ databases">
        <authorList>
            <consortium name="DOE Joint Genome Institute"/>
            <person name="Kuo A."/>
            <person name="Kohler A."/>
            <person name="Nagy L.G."/>
            <person name="Floudas D."/>
            <person name="Copeland A."/>
            <person name="Barry K.W."/>
            <person name="Cichocki N."/>
            <person name="Veneault-Fourrey C."/>
            <person name="LaButti K."/>
            <person name="Lindquist E.A."/>
            <person name="Lipzen A."/>
            <person name="Lundell T."/>
            <person name="Morin E."/>
            <person name="Murat C."/>
            <person name="Sun H."/>
            <person name="Tunlid A."/>
            <person name="Henrissat B."/>
            <person name="Grigoriev I.V."/>
            <person name="Hibbett D.S."/>
            <person name="Martin F."/>
            <person name="Nordberg H.P."/>
            <person name="Cantor M.N."/>
            <person name="Hua S.X."/>
        </authorList>
    </citation>
    <scope>NUCLEOTIDE SEQUENCE [LARGE SCALE GENOMIC DNA]</scope>
    <source>
        <strain evidence="2 3">Foug A</strain>
    </source>
</reference>
<organism evidence="2 3">
    <name type="scientific">Scleroderma citrinum Foug A</name>
    <dbReference type="NCBI Taxonomy" id="1036808"/>
    <lineage>
        <taxon>Eukaryota</taxon>
        <taxon>Fungi</taxon>
        <taxon>Dikarya</taxon>
        <taxon>Basidiomycota</taxon>
        <taxon>Agaricomycotina</taxon>
        <taxon>Agaricomycetes</taxon>
        <taxon>Agaricomycetidae</taxon>
        <taxon>Boletales</taxon>
        <taxon>Sclerodermatineae</taxon>
        <taxon>Sclerodermataceae</taxon>
        <taxon>Scleroderma</taxon>
    </lineage>
</organism>
<dbReference type="AlphaFoldDB" id="A0A0C3DCK3"/>
<feature type="compositionally biased region" description="Basic residues" evidence="1">
    <location>
        <begin position="38"/>
        <end position="50"/>
    </location>
</feature>
<evidence type="ECO:0000256" key="1">
    <source>
        <dbReference type="SAM" id="MobiDB-lite"/>
    </source>
</evidence>
<dbReference type="STRING" id="1036808.A0A0C3DCK3"/>
<keyword evidence="3" id="KW-1185">Reference proteome</keyword>
<evidence type="ECO:0008006" key="4">
    <source>
        <dbReference type="Google" id="ProtNLM"/>
    </source>
</evidence>